<reference evidence="2 3" key="1">
    <citation type="submission" date="2015-01" db="EMBL/GenBank/DDBJ databases">
        <title>Evolution of Trichinella species and genotypes.</title>
        <authorList>
            <person name="Korhonen P.K."/>
            <person name="Edoardo P."/>
            <person name="Giuseppe L.R."/>
            <person name="Gasser R.B."/>
        </authorList>
    </citation>
    <scope>NUCLEOTIDE SEQUENCE [LARGE SCALE GENOMIC DNA]</scope>
    <source>
        <strain evidence="2">ISS2496</strain>
    </source>
</reference>
<dbReference type="EMBL" id="JYDQ01000102">
    <property type="protein sequence ID" value="KRY15112.1"/>
    <property type="molecule type" value="Genomic_DNA"/>
</dbReference>
<dbReference type="Proteomes" id="UP000054783">
    <property type="component" value="Unassembled WGS sequence"/>
</dbReference>
<evidence type="ECO:0000313" key="3">
    <source>
        <dbReference type="Proteomes" id="UP000054783"/>
    </source>
</evidence>
<organism evidence="2 3">
    <name type="scientific">Trichinella patagoniensis</name>
    <dbReference type="NCBI Taxonomy" id="990121"/>
    <lineage>
        <taxon>Eukaryota</taxon>
        <taxon>Metazoa</taxon>
        <taxon>Ecdysozoa</taxon>
        <taxon>Nematoda</taxon>
        <taxon>Enoplea</taxon>
        <taxon>Dorylaimia</taxon>
        <taxon>Trichinellida</taxon>
        <taxon>Trichinellidae</taxon>
        <taxon>Trichinella</taxon>
    </lineage>
</organism>
<proteinExistence type="predicted"/>
<dbReference type="AlphaFoldDB" id="A0A0V0ZRA8"/>
<feature type="non-terminal residue" evidence="2">
    <location>
        <position position="1"/>
    </location>
</feature>
<evidence type="ECO:0000313" key="2">
    <source>
        <dbReference type="EMBL" id="KRY15112.1"/>
    </source>
</evidence>
<sequence length="114" mass="12251">LKMSDVSEDYTGSSISSEEDLSSATGSSELVLQVSDSDEASTQNSDSKSDSSLGSLCATDEYPKIEAPIPDGNQCLVFNYKLETPGGKIFQYSGPFPPDPQFLEKLDAEDIEDI</sequence>
<gene>
    <name evidence="2" type="ORF">T12_6632</name>
</gene>
<protein>
    <submittedName>
        <fullName evidence="2">Uncharacterized protein</fullName>
    </submittedName>
</protein>
<dbReference type="OrthoDB" id="10410481at2759"/>
<evidence type="ECO:0000256" key="1">
    <source>
        <dbReference type="SAM" id="MobiDB-lite"/>
    </source>
</evidence>
<feature type="region of interest" description="Disordered" evidence="1">
    <location>
        <begin position="1"/>
        <end position="56"/>
    </location>
</feature>
<accession>A0A0V0ZRA8</accession>
<keyword evidence="3" id="KW-1185">Reference proteome</keyword>
<name>A0A0V0ZRA8_9BILA</name>
<comment type="caution">
    <text evidence="2">The sequence shown here is derived from an EMBL/GenBank/DDBJ whole genome shotgun (WGS) entry which is preliminary data.</text>
</comment>